<evidence type="ECO:0000259" key="7">
    <source>
        <dbReference type="PROSITE" id="PS50929"/>
    </source>
</evidence>
<keyword evidence="8" id="KW-0547">Nucleotide-binding</keyword>
<accession>A0ABW1KEB9</accession>
<dbReference type="InterPro" id="IPR003439">
    <property type="entry name" value="ABC_transporter-like_ATP-bd"/>
</dbReference>
<dbReference type="PANTHER" id="PTHR43394:SF1">
    <property type="entry name" value="ATP-BINDING CASSETTE SUB-FAMILY B MEMBER 10, MITOCHONDRIAL"/>
    <property type="match status" value="1"/>
</dbReference>
<keyword evidence="9" id="KW-1185">Reference proteome</keyword>
<dbReference type="SUPFAM" id="SSF90123">
    <property type="entry name" value="ABC transporter transmembrane region"/>
    <property type="match status" value="1"/>
</dbReference>
<dbReference type="Gene3D" id="3.40.50.300">
    <property type="entry name" value="P-loop containing nucleotide triphosphate hydrolases"/>
    <property type="match status" value="1"/>
</dbReference>
<dbReference type="Gene3D" id="1.20.1560.10">
    <property type="entry name" value="ABC transporter type 1, transmembrane domain"/>
    <property type="match status" value="1"/>
</dbReference>
<proteinExistence type="predicted"/>
<dbReference type="InterPro" id="IPR011527">
    <property type="entry name" value="ABC1_TM_dom"/>
</dbReference>
<evidence type="ECO:0000259" key="6">
    <source>
        <dbReference type="PROSITE" id="PS50893"/>
    </source>
</evidence>
<feature type="transmembrane region" description="Helical" evidence="5">
    <location>
        <begin position="171"/>
        <end position="190"/>
    </location>
</feature>
<evidence type="ECO:0000256" key="2">
    <source>
        <dbReference type="ARBA" id="ARBA00022692"/>
    </source>
</evidence>
<evidence type="ECO:0000313" key="9">
    <source>
        <dbReference type="Proteomes" id="UP001596203"/>
    </source>
</evidence>
<comment type="caution">
    <text evidence="8">The sequence shown here is derived from an EMBL/GenBank/DDBJ whole genome shotgun (WGS) entry which is preliminary data.</text>
</comment>
<keyword evidence="3 5" id="KW-1133">Transmembrane helix</keyword>
<dbReference type="Pfam" id="PF00005">
    <property type="entry name" value="ABC_tran"/>
    <property type="match status" value="1"/>
</dbReference>
<dbReference type="CDD" id="cd07346">
    <property type="entry name" value="ABC_6TM_exporters"/>
    <property type="match status" value="1"/>
</dbReference>
<dbReference type="PROSITE" id="PS50893">
    <property type="entry name" value="ABC_TRANSPORTER_2"/>
    <property type="match status" value="1"/>
</dbReference>
<gene>
    <name evidence="8" type="ORF">ACFP2T_25655</name>
</gene>
<organism evidence="8 9">
    <name type="scientific">Plantactinospora solaniradicis</name>
    <dbReference type="NCBI Taxonomy" id="1723736"/>
    <lineage>
        <taxon>Bacteria</taxon>
        <taxon>Bacillati</taxon>
        <taxon>Actinomycetota</taxon>
        <taxon>Actinomycetes</taxon>
        <taxon>Micromonosporales</taxon>
        <taxon>Micromonosporaceae</taxon>
        <taxon>Plantactinospora</taxon>
    </lineage>
</organism>
<dbReference type="SUPFAM" id="SSF52540">
    <property type="entry name" value="P-loop containing nucleoside triphosphate hydrolases"/>
    <property type="match status" value="1"/>
</dbReference>
<comment type="subcellular location">
    <subcellularLocation>
        <location evidence="1">Cell membrane</location>
        <topology evidence="1">Multi-pass membrane protein</topology>
    </subcellularLocation>
</comment>
<dbReference type="EMBL" id="JBHSPR010000020">
    <property type="protein sequence ID" value="MFC6019582.1"/>
    <property type="molecule type" value="Genomic_DNA"/>
</dbReference>
<evidence type="ECO:0000256" key="5">
    <source>
        <dbReference type="SAM" id="Phobius"/>
    </source>
</evidence>
<keyword evidence="8" id="KW-0067">ATP-binding</keyword>
<dbReference type="RefSeq" id="WP_377425666.1">
    <property type="nucleotide sequence ID" value="NZ_JBHSPR010000020.1"/>
</dbReference>
<name>A0ABW1KEB9_9ACTN</name>
<feature type="transmembrane region" description="Helical" evidence="5">
    <location>
        <begin position="146"/>
        <end position="165"/>
    </location>
</feature>
<keyword evidence="2 5" id="KW-0812">Transmembrane</keyword>
<reference evidence="9" key="1">
    <citation type="journal article" date="2019" name="Int. J. Syst. Evol. Microbiol.">
        <title>The Global Catalogue of Microorganisms (GCM) 10K type strain sequencing project: providing services to taxonomists for standard genome sequencing and annotation.</title>
        <authorList>
            <consortium name="The Broad Institute Genomics Platform"/>
            <consortium name="The Broad Institute Genome Sequencing Center for Infectious Disease"/>
            <person name="Wu L."/>
            <person name="Ma J."/>
        </authorList>
    </citation>
    <scope>NUCLEOTIDE SEQUENCE [LARGE SCALE GENOMIC DNA]</scope>
    <source>
        <strain evidence="9">ZS-35-S2</strain>
    </source>
</reference>
<keyword evidence="4 5" id="KW-0472">Membrane</keyword>
<dbReference type="GO" id="GO:0005524">
    <property type="term" value="F:ATP binding"/>
    <property type="evidence" value="ECO:0007669"/>
    <property type="project" value="UniProtKB-KW"/>
</dbReference>
<feature type="transmembrane region" description="Helical" evidence="5">
    <location>
        <begin position="20"/>
        <end position="49"/>
    </location>
</feature>
<sequence length="570" mass="60996">MRSLPVPDPGVADQRSATRFLLWLAARIWPTLVGGMVLGIVSFVGQALMPAVLGKAIDAGLVARNTDALVRWGLLLLTLGISQAIVGIVRHRFASFNWLAGAYRTVQLTADQANRLGATLPKQLATGEVVSIGTADINHIGGALDILSRGTGSLFAVLTITAILLTTSVPLGLVVVLGVPVLMTVVAVLIRPLHRRQETYRDQQATLTTRASDIVAGLRVLRGVGGEAVFAARYRAESQTLRHGGVRVARVEALLESTQILMPGIFLVLVTWLGARFALRGEITVGQLVSFYGYTVFLIGPLRMLTEVIDRLTRGHVSARRVVGMLNLRPEIEEPARPVQVPEGAGELVDVESGLAVRPGRLTALAAAAPEDAVAIADRLGRYADSEATLHGVPLRELALGTVRRRIMVADNDARLFSGPLRTELDPHDRADDATIDAALVAASAMDIVEALPGGLDGRVAERGREFSGGQQQRLRLVRALVADPEILILVEPTSAVDAHTEARIARRLGPARRGRTTLVCTTSPLVLDQADHVVFVSDGKAVAEGRHHELLDSEPRYAAVVTRVEEGEA</sequence>
<evidence type="ECO:0000256" key="1">
    <source>
        <dbReference type="ARBA" id="ARBA00004651"/>
    </source>
</evidence>
<dbReference type="Proteomes" id="UP001596203">
    <property type="component" value="Unassembled WGS sequence"/>
</dbReference>
<evidence type="ECO:0000256" key="3">
    <source>
        <dbReference type="ARBA" id="ARBA00022989"/>
    </source>
</evidence>
<dbReference type="PROSITE" id="PS50929">
    <property type="entry name" value="ABC_TM1F"/>
    <property type="match status" value="1"/>
</dbReference>
<feature type="transmembrane region" description="Helical" evidence="5">
    <location>
        <begin position="285"/>
        <end position="305"/>
    </location>
</feature>
<feature type="domain" description="ABC transporter" evidence="6">
    <location>
        <begin position="289"/>
        <end position="564"/>
    </location>
</feature>
<protein>
    <submittedName>
        <fullName evidence="8">ABC transporter ATP-binding protein</fullName>
    </submittedName>
</protein>
<dbReference type="PANTHER" id="PTHR43394">
    <property type="entry name" value="ATP-DEPENDENT PERMEASE MDL1, MITOCHONDRIAL"/>
    <property type="match status" value="1"/>
</dbReference>
<dbReference type="InterPro" id="IPR027417">
    <property type="entry name" value="P-loop_NTPase"/>
</dbReference>
<dbReference type="InterPro" id="IPR017871">
    <property type="entry name" value="ABC_transporter-like_CS"/>
</dbReference>
<dbReference type="PROSITE" id="PS00211">
    <property type="entry name" value="ABC_TRANSPORTER_1"/>
    <property type="match status" value="1"/>
</dbReference>
<dbReference type="InterPro" id="IPR036640">
    <property type="entry name" value="ABC1_TM_sf"/>
</dbReference>
<feature type="transmembrane region" description="Helical" evidence="5">
    <location>
        <begin position="260"/>
        <end position="279"/>
    </location>
</feature>
<feature type="domain" description="ABC transmembrane type-1" evidence="7">
    <location>
        <begin position="33"/>
        <end position="314"/>
    </location>
</feature>
<dbReference type="InterPro" id="IPR039421">
    <property type="entry name" value="Type_1_exporter"/>
</dbReference>
<dbReference type="Pfam" id="PF00664">
    <property type="entry name" value="ABC_membrane"/>
    <property type="match status" value="1"/>
</dbReference>
<evidence type="ECO:0000313" key="8">
    <source>
        <dbReference type="EMBL" id="MFC6019582.1"/>
    </source>
</evidence>
<evidence type="ECO:0000256" key="4">
    <source>
        <dbReference type="ARBA" id="ARBA00023136"/>
    </source>
</evidence>
<feature type="transmembrane region" description="Helical" evidence="5">
    <location>
        <begin position="69"/>
        <end position="89"/>
    </location>
</feature>